<evidence type="ECO:0000313" key="1">
    <source>
        <dbReference type="EMBL" id="AEV17711.1"/>
    </source>
</evidence>
<organism evidence="1 2">
    <name type="scientific">Geobacillus thermoleovorans CCB_US3_UF5</name>
    <dbReference type="NCBI Taxonomy" id="1111068"/>
    <lineage>
        <taxon>Bacteria</taxon>
        <taxon>Bacillati</taxon>
        <taxon>Bacillota</taxon>
        <taxon>Bacilli</taxon>
        <taxon>Bacillales</taxon>
        <taxon>Anoxybacillaceae</taxon>
        <taxon>Geobacillus</taxon>
        <taxon>Geobacillus thermoleovorans group</taxon>
    </lineage>
</organism>
<dbReference type="Proteomes" id="UP000005636">
    <property type="component" value="Chromosome"/>
</dbReference>
<reference evidence="1 2" key="1">
    <citation type="submission" date="2011-11" db="EMBL/GenBank/DDBJ databases">
        <title>Complete genome sequence of thermophilic Geobacillus thermoleovorans CCB_US3_UF5.</title>
        <authorList>
            <person name="Muhd Sakaff M.K.L."/>
            <person name="Abdul Rahman A.Y."/>
            <person name="Saito J.A."/>
            <person name="Hou S."/>
            <person name="Alam M."/>
        </authorList>
    </citation>
    <scope>NUCLEOTIDE SEQUENCE [LARGE SCALE GENOMIC DNA]</scope>
    <source>
        <strain evidence="1 2">CCB_US3_UF5</strain>
    </source>
</reference>
<gene>
    <name evidence="1" type="ORF">GTCCBUS3UF5_3850</name>
</gene>
<dbReference type="EMBL" id="CP003125">
    <property type="protein sequence ID" value="AEV17711.1"/>
    <property type="molecule type" value="Genomic_DNA"/>
</dbReference>
<name>A0ABN3ZQ51_GEOTH</name>
<sequence>MDFFQQKLDKLSFVYSGEKTFMTGRRSHFSMRGLKML</sequence>
<protein>
    <submittedName>
        <fullName evidence="1">Uncharacterized protein</fullName>
    </submittedName>
</protein>
<accession>A0ABN3ZQ51</accession>
<evidence type="ECO:0000313" key="2">
    <source>
        <dbReference type="Proteomes" id="UP000005636"/>
    </source>
</evidence>
<proteinExistence type="predicted"/>
<keyword evidence="2" id="KW-1185">Reference proteome</keyword>